<evidence type="ECO:0000313" key="3">
    <source>
        <dbReference type="Proteomes" id="UP000562045"/>
    </source>
</evidence>
<dbReference type="RefSeq" id="WP_036541051.1">
    <property type="nucleotide sequence ID" value="NZ_CP022295.1"/>
</dbReference>
<name>A0A7Z0CQ77_9ACTN</name>
<evidence type="ECO:0000313" key="4">
    <source>
        <dbReference type="Proteomes" id="UP000662818"/>
    </source>
</evidence>
<evidence type="ECO:0000313" key="1">
    <source>
        <dbReference type="EMBL" id="NYI46547.1"/>
    </source>
</evidence>
<keyword evidence="2" id="KW-0547">Nucleotide-binding</keyword>
<dbReference type="EMBL" id="JACBZM010000001">
    <property type="protein sequence ID" value="NYI46547.1"/>
    <property type="molecule type" value="Genomic_DNA"/>
</dbReference>
<gene>
    <name evidence="1" type="ORF">BJ993_003627</name>
    <name evidence="2" type="ORF">CFH99_08775</name>
</gene>
<dbReference type="GO" id="GO:0005524">
    <property type="term" value="F:ATP binding"/>
    <property type="evidence" value="ECO:0007669"/>
    <property type="project" value="UniProtKB-KW"/>
</dbReference>
<dbReference type="EMBL" id="CP022295">
    <property type="protein sequence ID" value="QSR25715.1"/>
    <property type="molecule type" value="Genomic_DNA"/>
</dbReference>
<dbReference type="Pfam" id="PF11305">
    <property type="entry name" value="DUF3107"/>
    <property type="match status" value="1"/>
</dbReference>
<protein>
    <submittedName>
        <fullName evidence="2">ATP-binding protein</fullName>
    </submittedName>
    <submittedName>
        <fullName evidence="1">Mannose/fructose-specific phosphotransferase system component IIA</fullName>
    </submittedName>
</protein>
<keyword evidence="2" id="KW-0067">ATP-binding</keyword>
<accession>A0A7Z0CQ77</accession>
<reference evidence="1 3" key="2">
    <citation type="submission" date="2020-07" db="EMBL/GenBank/DDBJ databases">
        <title>Sequencing the genomes of 1000 actinobacteria strains.</title>
        <authorList>
            <person name="Klenk H.-P."/>
        </authorList>
    </citation>
    <scope>NUCLEOTIDE SEQUENCE [LARGE SCALE GENOMIC DNA]</scope>
    <source>
        <strain evidence="1 3">DSM 15131</strain>
    </source>
</reference>
<reference evidence="2 4" key="1">
    <citation type="submission" date="2017-06" db="EMBL/GenBank/DDBJ databases">
        <title>Complete Genome Sequence of the Soil Carbazole-Degrading Bacterium Nocardioides aromaticivorans IC177.</title>
        <authorList>
            <person name="Vejarano F."/>
            <person name="Suzuki-Minakuchi C."/>
            <person name="Ohtsubo Y."/>
            <person name="Tsuda M."/>
            <person name="Okada K."/>
            <person name="Nojiri H."/>
        </authorList>
    </citation>
    <scope>NUCLEOTIDE SEQUENCE [LARGE SCALE GENOMIC DNA]</scope>
    <source>
        <strain evidence="2 4">IC177</strain>
    </source>
</reference>
<organism evidence="1 3">
    <name type="scientific">Nocardioides aromaticivorans</name>
    <dbReference type="NCBI Taxonomy" id="200618"/>
    <lineage>
        <taxon>Bacteria</taxon>
        <taxon>Bacillati</taxon>
        <taxon>Actinomycetota</taxon>
        <taxon>Actinomycetes</taxon>
        <taxon>Propionibacteriales</taxon>
        <taxon>Nocardioidaceae</taxon>
        <taxon>Nocardioides</taxon>
    </lineage>
</organism>
<proteinExistence type="predicted"/>
<dbReference type="AlphaFoldDB" id="A0A7Z0CQ77"/>
<dbReference type="GO" id="GO:0016740">
    <property type="term" value="F:transferase activity"/>
    <property type="evidence" value="ECO:0007669"/>
    <property type="project" value="UniProtKB-KW"/>
</dbReference>
<dbReference type="InterPro" id="IPR021456">
    <property type="entry name" value="DUF3107"/>
</dbReference>
<keyword evidence="4" id="KW-1185">Reference proteome</keyword>
<evidence type="ECO:0000313" key="2">
    <source>
        <dbReference type="EMBL" id="QSR25715.1"/>
    </source>
</evidence>
<dbReference type="Proteomes" id="UP000662818">
    <property type="component" value="Chromosome"/>
</dbReference>
<keyword evidence="1" id="KW-0808">Transferase</keyword>
<dbReference type="Proteomes" id="UP000562045">
    <property type="component" value="Unassembled WGS sequence"/>
</dbReference>
<sequence>MTVEVKIGVQQTARELVIEADSTSEDISAQVSEALASDGVLTLTDTKGKVTVVPVAKLAYVEIGRSTSGQVGFRS</sequence>